<dbReference type="GO" id="GO:0005737">
    <property type="term" value="C:cytoplasm"/>
    <property type="evidence" value="ECO:0007669"/>
    <property type="project" value="UniProtKB-SubCell"/>
</dbReference>
<evidence type="ECO:0000313" key="5">
    <source>
        <dbReference type="EMBL" id="RBI82762.1"/>
    </source>
</evidence>
<dbReference type="RefSeq" id="WP_113290840.1">
    <property type="nucleotide sequence ID" value="NZ_QNTQ01000028.1"/>
</dbReference>
<dbReference type="FunFam" id="3.40.630.70:FF:000001">
    <property type="entry name" value="Leucyl/phenylalanyl-tRNA--protein transferase"/>
    <property type="match status" value="1"/>
</dbReference>
<dbReference type="Gene3D" id="3.40.630.70">
    <property type="entry name" value="Leucyl/phenylalanyl-tRNA-protein transferase, C-terminal domain"/>
    <property type="match status" value="1"/>
</dbReference>
<comment type="similarity">
    <text evidence="4">Belongs to the L/F-transferase family.</text>
</comment>
<comment type="catalytic activity">
    <reaction evidence="4">
        <text>L-phenylalanyl-tRNA(Phe) + an N-terminal L-alpha-aminoacyl-[protein] = an N-terminal L-phenylalanyl-L-alpha-aminoacyl-[protein] + tRNA(Phe)</text>
        <dbReference type="Rhea" id="RHEA:43632"/>
        <dbReference type="Rhea" id="RHEA-COMP:9668"/>
        <dbReference type="Rhea" id="RHEA-COMP:9699"/>
        <dbReference type="Rhea" id="RHEA-COMP:10636"/>
        <dbReference type="Rhea" id="RHEA-COMP:10637"/>
        <dbReference type="ChEBI" id="CHEBI:78442"/>
        <dbReference type="ChEBI" id="CHEBI:78531"/>
        <dbReference type="ChEBI" id="CHEBI:78597"/>
        <dbReference type="ChEBI" id="CHEBI:83561"/>
        <dbReference type="EC" id="2.3.2.6"/>
    </reaction>
</comment>
<dbReference type="Pfam" id="PF03588">
    <property type="entry name" value="Leu_Phe_trans"/>
    <property type="match status" value="1"/>
</dbReference>
<name>A0A365U640_9RHOB</name>
<dbReference type="HAMAP" id="MF_00688">
    <property type="entry name" value="Leu_Phe_trans"/>
    <property type="match status" value="1"/>
</dbReference>
<keyword evidence="2 4" id="KW-0808">Transferase</keyword>
<evidence type="ECO:0000256" key="2">
    <source>
        <dbReference type="ARBA" id="ARBA00022679"/>
    </source>
</evidence>
<comment type="catalytic activity">
    <reaction evidence="4">
        <text>N-terminal L-arginyl-[protein] + L-leucyl-tRNA(Leu) = N-terminal L-leucyl-L-arginyl-[protein] + tRNA(Leu) + H(+)</text>
        <dbReference type="Rhea" id="RHEA:50416"/>
        <dbReference type="Rhea" id="RHEA-COMP:9613"/>
        <dbReference type="Rhea" id="RHEA-COMP:9622"/>
        <dbReference type="Rhea" id="RHEA-COMP:12672"/>
        <dbReference type="Rhea" id="RHEA-COMP:12673"/>
        <dbReference type="ChEBI" id="CHEBI:15378"/>
        <dbReference type="ChEBI" id="CHEBI:64719"/>
        <dbReference type="ChEBI" id="CHEBI:78442"/>
        <dbReference type="ChEBI" id="CHEBI:78494"/>
        <dbReference type="ChEBI" id="CHEBI:133044"/>
        <dbReference type="EC" id="2.3.2.6"/>
    </reaction>
</comment>
<accession>A0A365U640</accession>
<dbReference type="SUPFAM" id="SSF55729">
    <property type="entry name" value="Acyl-CoA N-acyltransferases (Nat)"/>
    <property type="match status" value="1"/>
</dbReference>
<dbReference type="GO" id="GO:0008914">
    <property type="term" value="F:leucyl-tRNA--protein transferase activity"/>
    <property type="evidence" value="ECO:0007669"/>
    <property type="project" value="UniProtKB-UniRule"/>
</dbReference>
<organism evidence="5 6">
    <name type="scientific">Rhodosalinus halophilus</name>
    <dbReference type="NCBI Taxonomy" id="2259333"/>
    <lineage>
        <taxon>Bacteria</taxon>
        <taxon>Pseudomonadati</taxon>
        <taxon>Pseudomonadota</taxon>
        <taxon>Alphaproteobacteria</taxon>
        <taxon>Rhodobacterales</taxon>
        <taxon>Paracoccaceae</taxon>
        <taxon>Rhodosalinus</taxon>
    </lineage>
</organism>
<gene>
    <name evidence="4" type="primary">aat</name>
    <name evidence="5" type="ORF">DRV85_17885</name>
</gene>
<comment type="caution">
    <text evidence="5">The sequence shown here is derived from an EMBL/GenBank/DDBJ whole genome shotgun (WGS) entry which is preliminary data.</text>
</comment>
<evidence type="ECO:0000256" key="3">
    <source>
        <dbReference type="ARBA" id="ARBA00023315"/>
    </source>
</evidence>
<dbReference type="InterPro" id="IPR016181">
    <property type="entry name" value="Acyl_CoA_acyltransferase"/>
</dbReference>
<comment type="catalytic activity">
    <reaction evidence="4">
        <text>N-terminal L-lysyl-[protein] + L-leucyl-tRNA(Leu) = N-terminal L-leucyl-L-lysyl-[protein] + tRNA(Leu) + H(+)</text>
        <dbReference type="Rhea" id="RHEA:12340"/>
        <dbReference type="Rhea" id="RHEA-COMP:9613"/>
        <dbReference type="Rhea" id="RHEA-COMP:9622"/>
        <dbReference type="Rhea" id="RHEA-COMP:12670"/>
        <dbReference type="Rhea" id="RHEA-COMP:12671"/>
        <dbReference type="ChEBI" id="CHEBI:15378"/>
        <dbReference type="ChEBI" id="CHEBI:65249"/>
        <dbReference type="ChEBI" id="CHEBI:78442"/>
        <dbReference type="ChEBI" id="CHEBI:78494"/>
        <dbReference type="ChEBI" id="CHEBI:133043"/>
        <dbReference type="EC" id="2.3.2.6"/>
    </reaction>
</comment>
<proteinExistence type="inferred from homology"/>
<evidence type="ECO:0000256" key="4">
    <source>
        <dbReference type="HAMAP-Rule" id="MF_00688"/>
    </source>
</evidence>
<evidence type="ECO:0000313" key="6">
    <source>
        <dbReference type="Proteomes" id="UP000253370"/>
    </source>
</evidence>
<dbReference type="OrthoDB" id="9790282at2"/>
<dbReference type="NCBIfam" id="TIGR00667">
    <property type="entry name" value="aat"/>
    <property type="match status" value="1"/>
</dbReference>
<reference evidence="5 6" key="1">
    <citation type="submission" date="2018-07" db="EMBL/GenBank/DDBJ databases">
        <title>Rhodosalinus sp. strain E84T genomic sequence and assembly.</title>
        <authorList>
            <person name="Liu Z.-W."/>
            <person name="Lu D.-C."/>
        </authorList>
    </citation>
    <scope>NUCLEOTIDE SEQUENCE [LARGE SCALE GENOMIC DNA]</scope>
    <source>
        <strain evidence="5 6">E84</strain>
    </source>
</reference>
<dbReference type="EC" id="2.3.2.6" evidence="4"/>
<dbReference type="GO" id="GO:0030163">
    <property type="term" value="P:protein catabolic process"/>
    <property type="evidence" value="ECO:0007669"/>
    <property type="project" value="UniProtKB-UniRule"/>
</dbReference>
<dbReference type="InterPro" id="IPR042203">
    <property type="entry name" value="Leu/Phe-tRNA_Trfase_C"/>
</dbReference>
<protein>
    <recommendedName>
        <fullName evidence="4">Leucyl/phenylalanyl-tRNA--protein transferase</fullName>
        <ecNumber evidence="4">2.3.2.6</ecNumber>
    </recommendedName>
    <alternativeName>
        <fullName evidence="4">L/F-transferase</fullName>
    </alternativeName>
    <alternativeName>
        <fullName evidence="4">Leucyltransferase</fullName>
    </alternativeName>
    <alternativeName>
        <fullName evidence="4">Phenyalanyltransferase</fullName>
    </alternativeName>
</protein>
<comment type="subcellular location">
    <subcellularLocation>
        <location evidence="4">Cytoplasm</location>
    </subcellularLocation>
</comment>
<dbReference type="PANTHER" id="PTHR30098">
    <property type="entry name" value="LEUCYL/PHENYLALANYL-TRNA--PROTEIN TRANSFERASE"/>
    <property type="match status" value="1"/>
</dbReference>
<sequence length="219" mass="24457">MSSASGDGEGLTPELVLRAYSVGLFPMAERRDDEEVFWVDPRRRGIIPLHGFRISRSLARRLRRDDYGVTVDADFEGVIDACANRDETWINAEIRRLYTALHKMGHAHSLEVWMDGELAGGVYGVTLGAAFFGESMFSRRRDGSKIALAWLVDRLRRAGFLLFDTQFLTSHLASLGGVEISRAEYHRRLAAALERQADFTAPALPASGQEVVQRNTQTS</sequence>
<dbReference type="EMBL" id="QNTQ01000028">
    <property type="protein sequence ID" value="RBI82762.1"/>
    <property type="molecule type" value="Genomic_DNA"/>
</dbReference>
<dbReference type="Proteomes" id="UP000253370">
    <property type="component" value="Unassembled WGS sequence"/>
</dbReference>
<keyword evidence="1 4" id="KW-0963">Cytoplasm</keyword>
<keyword evidence="6" id="KW-1185">Reference proteome</keyword>
<comment type="function">
    <text evidence="4">Functions in the N-end rule pathway of protein degradation where it conjugates Leu, Phe and, less efficiently, Met from aminoacyl-tRNAs to the N-termini of proteins containing an N-terminal arginine or lysine.</text>
</comment>
<keyword evidence="3 4" id="KW-0012">Acyltransferase</keyword>
<dbReference type="InterPro" id="IPR004616">
    <property type="entry name" value="Leu/Phe-tRNA_Trfase"/>
</dbReference>
<evidence type="ECO:0000256" key="1">
    <source>
        <dbReference type="ARBA" id="ARBA00022490"/>
    </source>
</evidence>
<dbReference type="AlphaFoldDB" id="A0A365U640"/>
<dbReference type="PANTHER" id="PTHR30098:SF2">
    <property type="entry name" value="LEUCYL_PHENYLALANYL-TRNA--PROTEIN TRANSFERASE"/>
    <property type="match status" value="1"/>
</dbReference>